<keyword evidence="2" id="KW-1185">Reference proteome</keyword>
<name>A0ABU1NCY0_9BURK</name>
<organism evidence="1 2">
    <name type="scientific">Variovorax soli</name>
    <dbReference type="NCBI Taxonomy" id="376815"/>
    <lineage>
        <taxon>Bacteria</taxon>
        <taxon>Pseudomonadati</taxon>
        <taxon>Pseudomonadota</taxon>
        <taxon>Betaproteobacteria</taxon>
        <taxon>Burkholderiales</taxon>
        <taxon>Comamonadaceae</taxon>
        <taxon>Variovorax</taxon>
    </lineage>
</organism>
<evidence type="ECO:0000313" key="1">
    <source>
        <dbReference type="EMBL" id="MDR6536312.1"/>
    </source>
</evidence>
<protein>
    <submittedName>
        <fullName evidence="1">Uncharacterized protein</fullName>
    </submittedName>
</protein>
<reference evidence="1 2" key="1">
    <citation type="submission" date="2023-07" db="EMBL/GenBank/DDBJ databases">
        <title>Sorghum-associated microbial communities from plants grown in Nebraska, USA.</title>
        <authorList>
            <person name="Schachtman D."/>
        </authorList>
    </citation>
    <scope>NUCLEOTIDE SEQUENCE [LARGE SCALE GENOMIC DNA]</scope>
    <source>
        <strain evidence="1 2">DS1781</strain>
    </source>
</reference>
<dbReference type="Proteomes" id="UP001184230">
    <property type="component" value="Unassembled WGS sequence"/>
</dbReference>
<accession>A0ABU1NCY0</accession>
<comment type="caution">
    <text evidence="1">The sequence shown here is derived from an EMBL/GenBank/DDBJ whole genome shotgun (WGS) entry which is preliminary data.</text>
</comment>
<dbReference type="EMBL" id="JAVDRF010000004">
    <property type="protein sequence ID" value="MDR6536312.1"/>
    <property type="molecule type" value="Genomic_DNA"/>
</dbReference>
<dbReference type="RefSeq" id="WP_309901223.1">
    <property type="nucleotide sequence ID" value="NZ_JAVDRF010000004.1"/>
</dbReference>
<gene>
    <name evidence="1" type="ORF">J2739_002085</name>
</gene>
<sequence>MPSTHLGFVIDRSAGNFLKSEAPCLSSAESSFVTGIVPAVDGGRSYH</sequence>
<evidence type="ECO:0000313" key="2">
    <source>
        <dbReference type="Proteomes" id="UP001184230"/>
    </source>
</evidence>
<proteinExistence type="predicted"/>